<proteinExistence type="inferred from homology"/>
<keyword evidence="7 9" id="KW-0564">Palmitate</keyword>
<dbReference type="PROSITE" id="PS51257">
    <property type="entry name" value="PROKAR_LIPOPROTEIN"/>
    <property type="match status" value="1"/>
</dbReference>
<dbReference type="Proteomes" id="UP001595636">
    <property type="component" value="Unassembled WGS sequence"/>
</dbReference>
<evidence type="ECO:0000256" key="8">
    <source>
        <dbReference type="ARBA" id="ARBA00023288"/>
    </source>
</evidence>
<dbReference type="PANTHER" id="PTHR30203">
    <property type="entry name" value="OUTER MEMBRANE CATION EFFLUX PROTEIN"/>
    <property type="match status" value="1"/>
</dbReference>
<evidence type="ECO:0000256" key="4">
    <source>
        <dbReference type="ARBA" id="ARBA00022692"/>
    </source>
</evidence>
<evidence type="ECO:0000256" key="10">
    <source>
        <dbReference type="SAM" id="Coils"/>
    </source>
</evidence>
<dbReference type="PANTHER" id="PTHR30203:SF20">
    <property type="entry name" value="MULTIDRUG RESISTANCE OUTER MEMBRANE PROTEIN MDTP-RELATED"/>
    <property type="match status" value="1"/>
</dbReference>
<evidence type="ECO:0000256" key="7">
    <source>
        <dbReference type="ARBA" id="ARBA00023139"/>
    </source>
</evidence>
<evidence type="ECO:0000256" key="6">
    <source>
        <dbReference type="ARBA" id="ARBA00023136"/>
    </source>
</evidence>
<evidence type="ECO:0000313" key="11">
    <source>
        <dbReference type="EMBL" id="MFC3625760.1"/>
    </source>
</evidence>
<dbReference type="Gene3D" id="1.20.1600.10">
    <property type="entry name" value="Outer membrane efflux proteins (OEP)"/>
    <property type="match status" value="1"/>
</dbReference>
<gene>
    <name evidence="11" type="ORF">ACFOKJ_06315</name>
</gene>
<evidence type="ECO:0000256" key="3">
    <source>
        <dbReference type="ARBA" id="ARBA00022452"/>
    </source>
</evidence>
<protein>
    <submittedName>
        <fullName evidence="11">Efflux transporter outer membrane subunit</fullName>
    </submittedName>
</protein>
<feature type="chain" id="PRO_5045010168" evidence="9">
    <location>
        <begin position="24"/>
        <end position="467"/>
    </location>
</feature>
<comment type="subcellular location">
    <subcellularLocation>
        <location evidence="9">Cell membrane</location>
        <topology evidence="9">Lipid-anchor</topology>
    </subcellularLocation>
    <subcellularLocation>
        <location evidence="1">Membrane</location>
    </subcellularLocation>
</comment>
<dbReference type="NCBIfam" id="TIGR01845">
    <property type="entry name" value="outer_NodT"/>
    <property type="match status" value="1"/>
</dbReference>
<dbReference type="Gene3D" id="2.20.200.10">
    <property type="entry name" value="Outer membrane efflux proteins (OEP)"/>
    <property type="match status" value="1"/>
</dbReference>
<evidence type="ECO:0000256" key="5">
    <source>
        <dbReference type="ARBA" id="ARBA00022729"/>
    </source>
</evidence>
<dbReference type="InterPro" id="IPR003423">
    <property type="entry name" value="OMP_efflux"/>
</dbReference>
<feature type="signal peptide" evidence="9">
    <location>
        <begin position="1"/>
        <end position="23"/>
    </location>
</feature>
<keyword evidence="6 9" id="KW-0472">Membrane</keyword>
<feature type="coiled-coil region" evidence="10">
    <location>
        <begin position="189"/>
        <end position="247"/>
    </location>
</feature>
<evidence type="ECO:0000256" key="9">
    <source>
        <dbReference type="RuleBase" id="RU362097"/>
    </source>
</evidence>
<keyword evidence="8 9" id="KW-0449">Lipoprotein</keyword>
<reference evidence="12" key="1">
    <citation type="journal article" date="2019" name="Int. J. Syst. Evol. Microbiol.">
        <title>The Global Catalogue of Microorganisms (GCM) 10K type strain sequencing project: providing services to taxonomists for standard genome sequencing and annotation.</title>
        <authorList>
            <consortium name="The Broad Institute Genomics Platform"/>
            <consortium name="The Broad Institute Genome Sequencing Center for Infectious Disease"/>
            <person name="Wu L."/>
            <person name="Ma J."/>
        </authorList>
    </citation>
    <scope>NUCLEOTIDE SEQUENCE [LARGE SCALE GENOMIC DNA]</scope>
    <source>
        <strain evidence="12">KCTC 42195</strain>
    </source>
</reference>
<keyword evidence="3 9" id="KW-1134">Transmembrane beta strand</keyword>
<dbReference type="RefSeq" id="WP_390277593.1">
    <property type="nucleotide sequence ID" value="NZ_JBHRYH010000012.1"/>
</dbReference>
<organism evidence="11 12">
    <name type="scientific">Vogesella amnigena</name>
    <dbReference type="NCBI Taxonomy" id="1507449"/>
    <lineage>
        <taxon>Bacteria</taxon>
        <taxon>Pseudomonadati</taxon>
        <taxon>Pseudomonadota</taxon>
        <taxon>Betaproteobacteria</taxon>
        <taxon>Neisseriales</taxon>
        <taxon>Chromobacteriaceae</taxon>
        <taxon>Vogesella</taxon>
    </lineage>
</organism>
<evidence type="ECO:0000256" key="2">
    <source>
        <dbReference type="ARBA" id="ARBA00007613"/>
    </source>
</evidence>
<comment type="caution">
    <text evidence="11">The sequence shown here is derived from an EMBL/GenBank/DDBJ whole genome shotgun (WGS) entry which is preliminary data.</text>
</comment>
<dbReference type="EMBL" id="JBHRYH010000012">
    <property type="protein sequence ID" value="MFC3625760.1"/>
    <property type="molecule type" value="Genomic_DNA"/>
</dbReference>
<keyword evidence="4 9" id="KW-0812">Transmembrane</keyword>
<name>A0ABV7TSM5_9NEIS</name>
<comment type="similarity">
    <text evidence="2 9">Belongs to the outer membrane factor (OMF) (TC 1.B.17) family.</text>
</comment>
<keyword evidence="5 9" id="KW-0732">Signal</keyword>
<dbReference type="InterPro" id="IPR010131">
    <property type="entry name" value="MdtP/NodT-like"/>
</dbReference>
<keyword evidence="12" id="KW-1185">Reference proteome</keyword>
<evidence type="ECO:0000256" key="1">
    <source>
        <dbReference type="ARBA" id="ARBA00004370"/>
    </source>
</evidence>
<evidence type="ECO:0000313" key="12">
    <source>
        <dbReference type="Proteomes" id="UP001595636"/>
    </source>
</evidence>
<dbReference type="SUPFAM" id="SSF56954">
    <property type="entry name" value="Outer membrane efflux proteins (OEP)"/>
    <property type="match status" value="1"/>
</dbReference>
<sequence length="467" mass="50347">MRKHNPQRTLVAASLGLLLTACATPQVSAPSSQPLTITELGGEMQAQPVTSNWWRSIPDSSLQQLIDTALSAAPSLAQADARLRSARAGSELAASNDGLHINGSASFSRERISEYANLPSYLTGRWTSLSTVGVDLSYRFDFWGKTRAQLAASRGQARAAALEADDARQWLAWALSSQYLEWRAAQQGQQLLQQDVQLARQQLQLSEQKQRSGLSAADDVAQYRAQLAEAEEKLQRLAMREAQARHALAALSGQPQASIDALPAAALPAWDIALPQLRTGQLGLRADILAARERVEASSQNVKAAKADFYPDVQLSTLANVSSNELGELFSYGARSLRLLPAITLPIFSNGALNARLDARTADYELAVANYNQTLLAAMRDTADRSSNLQVLQQAENAAAANLSARETAARGVNGRVRAGLAAPIQGLAENRRLQQARFSTLDTHTQRLQAQAALLRALGSLPADKE</sequence>
<dbReference type="Pfam" id="PF02321">
    <property type="entry name" value="OEP"/>
    <property type="match status" value="2"/>
</dbReference>
<accession>A0ABV7TSM5</accession>
<keyword evidence="10" id="KW-0175">Coiled coil</keyword>